<gene>
    <name evidence="1" type="ORF">AB1Y20_005184</name>
</gene>
<evidence type="ECO:0000313" key="2">
    <source>
        <dbReference type="Proteomes" id="UP001515480"/>
    </source>
</evidence>
<proteinExistence type="predicted"/>
<keyword evidence="2" id="KW-1185">Reference proteome</keyword>
<dbReference type="Gene3D" id="1.20.58.120">
    <property type="entry name" value="BAG domain"/>
    <property type="match status" value="1"/>
</dbReference>
<organism evidence="1 2">
    <name type="scientific">Prymnesium parvum</name>
    <name type="common">Toxic golden alga</name>
    <dbReference type="NCBI Taxonomy" id="97485"/>
    <lineage>
        <taxon>Eukaryota</taxon>
        <taxon>Haptista</taxon>
        <taxon>Haptophyta</taxon>
        <taxon>Prymnesiophyceae</taxon>
        <taxon>Prymnesiales</taxon>
        <taxon>Prymnesiaceae</taxon>
        <taxon>Prymnesium</taxon>
    </lineage>
</organism>
<dbReference type="InterPro" id="IPR036533">
    <property type="entry name" value="BAG_dom_sf"/>
</dbReference>
<sequence>MYSMRSQETVDTLQEIESALLDIKRKTQQAEALMNDPPSEGLPPQLRNNLAQLHGDANRLLATRIDAILTGELCSGKEDARAKRKELIALTETLIDQIETQVKRFDQLKP</sequence>
<dbReference type="AlphaFoldDB" id="A0AB34J2N1"/>
<dbReference type="EMBL" id="JBGBPQ010000013">
    <property type="protein sequence ID" value="KAL1511903.1"/>
    <property type="molecule type" value="Genomic_DNA"/>
</dbReference>
<protein>
    <recommendedName>
        <fullName evidence="3">BAG domain-containing protein</fullName>
    </recommendedName>
</protein>
<reference evidence="1 2" key="1">
    <citation type="journal article" date="2024" name="Science">
        <title>Giant polyketide synthase enzymes in the biosynthesis of giant marine polyether toxins.</title>
        <authorList>
            <person name="Fallon T.R."/>
            <person name="Shende V.V."/>
            <person name="Wierzbicki I.H."/>
            <person name="Pendleton A.L."/>
            <person name="Watervoot N.F."/>
            <person name="Auber R.P."/>
            <person name="Gonzalez D.J."/>
            <person name="Wisecaver J.H."/>
            <person name="Moore B.S."/>
        </authorList>
    </citation>
    <scope>NUCLEOTIDE SEQUENCE [LARGE SCALE GENOMIC DNA]</scope>
    <source>
        <strain evidence="1 2">12B1</strain>
    </source>
</reference>
<accession>A0AB34J2N1</accession>
<evidence type="ECO:0008006" key="3">
    <source>
        <dbReference type="Google" id="ProtNLM"/>
    </source>
</evidence>
<dbReference type="Proteomes" id="UP001515480">
    <property type="component" value="Unassembled WGS sequence"/>
</dbReference>
<name>A0AB34J2N1_PRYPA</name>
<comment type="caution">
    <text evidence="1">The sequence shown here is derived from an EMBL/GenBank/DDBJ whole genome shotgun (WGS) entry which is preliminary data.</text>
</comment>
<dbReference type="GO" id="GO:0051087">
    <property type="term" value="F:protein-folding chaperone binding"/>
    <property type="evidence" value="ECO:0007669"/>
    <property type="project" value="InterPro"/>
</dbReference>
<evidence type="ECO:0000313" key="1">
    <source>
        <dbReference type="EMBL" id="KAL1511903.1"/>
    </source>
</evidence>